<accession>A0AAV4N458</accession>
<comment type="caution">
    <text evidence="1">The sequence shown here is derived from an EMBL/GenBank/DDBJ whole genome shotgun (WGS) entry which is preliminary data.</text>
</comment>
<evidence type="ECO:0000313" key="2">
    <source>
        <dbReference type="Proteomes" id="UP001054945"/>
    </source>
</evidence>
<dbReference type="AlphaFoldDB" id="A0AAV4N458"/>
<evidence type="ECO:0000313" key="1">
    <source>
        <dbReference type="EMBL" id="GIX79597.1"/>
    </source>
</evidence>
<reference evidence="1 2" key="1">
    <citation type="submission" date="2021-06" db="EMBL/GenBank/DDBJ databases">
        <title>Caerostris extrusa draft genome.</title>
        <authorList>
            <person name="Kono N."/>
            <person name="Arakawa K."/>
        </authorList>
    </citation>
    <scope>NUCLEOTIDE SEQUENCE [LARGE SCALE GENOMIC DNA]</scope>
</reference>
<dbReference type="Proteomes" id="UP001054945">
    <property type="component" value="Unassembled WGS sequence"/>
</dbReference>
<keyword evidence="2" id="KW-1185">Reference proteome</keyword>
<proteinExistence type="predicted"/>
<gene>
    <name evidence="1" type="ORF">CEXT_577161</name>
</gene>
<sequence>MERESYFSFISWGVNIFVGWGFPGKKRSPAPGVPADPCFQVEESDLPLMPFCGFRAFSGAARKGVFPDRVYFCAFSDEGMKCRFCLLRREGLFLFVLSDKESMRFLIPQEKQLSFIAFHFCL</sequence>
<organism evidence="1 2">
    <name type="scientific">Caerostris extrusa</name>
    <name type="common">Bark spider</name>
    <name type="synonym">Caerostris bankana</name>
    <dbReference type="NCBI Taxonomy" id="172846"/>
    <lineage>
        <taxon>Eukaryota</taxon>
        <taxon>Metazoa</taxon>
        <taxon>Ecdysozoa</taxon>
        <taxon>Arthropoda</taxon>
        <taxon>Chelicerata</taxon>
        <taxon>Arachnida</taxon>
        <taxon>Araneae</taxon>
        <taxon>Araneomorphae</taxon>
        <taxon>Entelegynae</taxon>
        <taxon>Araneoidea</taxon>
        <taxon>Araneidae</taxon>
        <taxon>Caerostris</taxon>
    </lineage>
</organism>
<protein>
    <submittedName>
        <fullName evidence="1">Uncharacterized protein</fullName>
    </submittedName>
</protein>
<dbReference type="EMBL" id="BPLR01020512">
    <property type="protein sequence ID" value="GIX79597.1"/>
    <property type="molecule type" value="Genomic_DNA"/>
</dbReference>
<name>A0AAV4N458_CAEEX</name>